<name>A0A3S2TRC1_9BACI</name>
<dbReference type="AlphaFoldDB" id="A0A3S2TRC1"/>
<feature type="transmembrane region" description="Helical" evidence="1">
    <location>
        <begin position="12"/>
        <end position="28"/>
    </location>
</feature>
<keyword evidence="1" id="KW-1133">Transmembrane helix</keyword>
<gene>
    <name evidence="2" type="ORF">EM808_24475</name>
</gene>
<dbReference type="Proteomes" id="UP000288024">
    <property type="component" value="Unassembled WGS sequence"/>
</dbReference>
<keyword evidence="3" id="KW-1185">Reference proteome</keyword>
<evidence type="ECO:0000313" key="3">
    <source>
        <dbReference type="Proteomes" id="UP000288024"/>
    </source>
</evidence>
<dbReference type="EMBL" id="RZTZ01000016">
    <property type="protein sequence ID" value="RVT57629.1"/>
    <property type="molecule type" value="Genomic_DNA"/>
</dbReference>
<dbReference type="RefSeq" id="WP_127741787.1">
    <property type="nucleotide sequence ID" value="NZ_CAJCKN010000003.1"/>
</dbReference>
<reference evidence="2 3" key="1">
    <citation type="submission" date="2019-01" db="EMBL/GenBank/DDBJ databases">
        <title>Bacillus sp. M5HDSG1-1, whole genome shotgun sequence.</title>
        <authorList>
            <person name="Tuo L."/>
        </authorList>
    </citation>
    <scope>NUCLEOTIDE SEQUENCE [LARGE SCALE GENOMIC DNA]</scope>
    <source>
        <strain evidence="2 3">M5HDSG1-1</strain>
    </source>
</reference>
<keyword evidence="1" id="KW-0472">Membrane</keyword>
<proteinExistence type="predicted"/>
<comment type="caution">
    <text evidence="2">The sequence shown here is derived from an EMBL/GenBank/DDBJ whole genome shotgun (WGS) entry which is preliminary data.</text>
</comment>
<keyword evidence="1" id="KW-0812">Transmembrane</keyword>
<protein>
    <submittedName>
        <fullName evidence="2">Uncharacterized protein</fullName>
    </submittedName>
</protein>
<sequence length="163" mass="18533">MSNENKGNSKLLAGIVIGGVIGTTLSLMDRTTRTNAKVKVQQWKDSTNQLVHELRENPAQVKQDTSEKLHYLSDTMREVMNDSQTMFQHIQNTINARTQDLKEIAGDFKQLYFQSKRQYQSIQHKLQETKSQIGMNTNSSDDSELLPVVAQDHSLVVREKATL</sequence>
<accession>A0A3S2TRC1</accession>
<evidence type="ECO:0000313" key="2">
    <source>
        <dbReference type="EMBL" id="RVT57629.1"/>
    </source>
</evidence>
<evidence type="ECO:0000256" key="1">
    <source>
        <dbReference type="SAM" id="Phobius"/>
    </source>
</evidence>
<organism evidence="2 3">
    <name type="scientific">Niallia taxi</name>
    <dbReference type="NCBI Taxonomy" id="2499688"/>
    <lineage>
        <taxon>Bacteria</taxon>
        <taxon>Bacillati</taxon>
        <taxon>Bacillota</taxon>
        <taxon>Bacilli</taxon>
        <taxon>Bacillales</taxon>
        <taxon>Bacillaceae</taxon>
        <taxon>Niallia</taxon>
    </lineage>
</organism>
<dbReference type="GeneID" id="87618069"/>